<dbReference type="Gene3D" id="3.90.79.10">
    <property type="entry name" value="Nucleoside Triphosphate Pyrophosphohydrolase"/>
    <property type="match status" value="1"/>
</dbReference>
<reference evidence="3 4" key="1">
    <citation type="journal article" date="2013" name="BMC Genomics">
        <title>Reconstruction of the lipid metabolism for the microalga Monoraphidium neglectum from its genome sequence reveals characteristics suitable for biofuel production.</title>
        <authorList>
            <person name="Bogen C."/>
            <person name="Al-Dilaimi A."/>
            <person name="Albersmeier A."/>
            <person name="Wichmann J."/>
            <person name="Grundmann M."/>
            <person name="Rupp O."/>
            <person name="Lauersen K.J."/>
            <person name="Blifernez-Klassen O."/>
            <person name="Kalinowski J."/>
            <person name="Goesmann A."/>
            <person name="Mussgnug J.H."/>
            <person name="Kruse O."/>
        </authorList>
    </citation>
    <scope>NUCLEOTIDE SEQUENCE [LARGE SCALE GENOMIC DNA]</scope>
    <source>
        <strain evidence="3 4">SAG 48.87</strain>
    </source>
</reference>
<dbReference type="GO" id="GO:0006754">
    <property type="term" value="P:ATP biosynthetic process"/>
    <property type="evidence" value="ECO:0007669"/>
    <property type="project" value="TreeGrafter"/>
</dbReference>
<dbReference type="SUPFAM" id="SSF55811">
    <property type="entry name" value="Nudix"/>
    <property type="match status" value="1"/>
</dbReference>
<dbReference type="InterPro" id="IPR000086">
    <property type="entry name" value="NUDIX_hydrolase_dom"/>
</dbReference>
<dbReference type="EMBL" id="KK100471">
    <property type="protein sequence ID" value="KIZ05679.1"/>
    <property type="molecule type" value="Genomic_DNA"/>
</dbReference>
<evidence type="ECO:0000259" key="2">
    <source>
        <dbReference type="PROSITE" id="PS51462"/>
    </source>
</evidence>
<dbReference type="InterPro" id="IPR020084">
    <property type="entry name" value="NUDIX_hydrolase_CS"/>
</dbReference>
<evidence type="ECO:0000256" key="1">
    <source>
        <dbReference type="ARBA" id="ARBA00022801"/>
    </source>
</evidence>
<dbReference type="GO" id="GO:0004081">
    <property type="term" value="F:bis(5'-nucleosyl)-tetraphosphatase (asymmetrical) activity"/>
    <property type="evidence" value="ECO:0007669"/>
    <property type="project" value="TreeGrafter"/>
</dbReference>
<dbReference type="OrthoDB" id="447842at2759"/>
<dbReference type="RefSeq" id="XP_013904698.1">
    <property type="nucleotide sequence ID" value="XM_014049244.1"/>
</dbReference>
<dbReference type="PROSITE" id="PS51462">
    <property type="entry name" value="NUDIX"/>
    <property type="match status" value="1"/>
</dbReference>
<protein>
    <recommendedName>
        <fullName evidence="2">Nudix hydrolase domain-containing protein</fullName>
    </recommendedName>
</protein>
<dbReference type="Pfam" id="PF00293">
    <property type="entry name" value="NUDIX"/>
    <property type="match status" value="1"/>
</dbReference>
<dbReference type="GO" id="GO:0006167">
    <property type="term" value="P:AMP biosynthetic process"/>
    <property type="evidence" value="ECO:0007669"/>
    <property type="project" value="TreeGrafter"/>
</dbReference>
<dbReference type="PANTHER" id="PTHR21340">
    <property type="entry name" value="DIADENOSINE 5,5-P1,P4-TETRAPHOSPHATE PYROPHOSPHOHYDROLASE MUTT"/>
    <property type="match status" value="1"/>
</dbReference>
<evidence type="ECO:0000313" key="3">
    <source>
        <dbReference type="EMBL" id="KIZ05679.1"/>
    </source>
</evidence>
<evidence type="ECO:0000313" key="4">
    <source>
        <dbReference type="Proteomes" id="UP000054498"/>
    </source>
</evidence>
<dbReference type="InterPro" id="IPR015797">
    <property type="entry name" value="NUDIX_hydrolase-like_dom_sf"/>
</dbReference>
<gene>
    <name evidence="3" type="ORF">MNEG_2277</name>
</gene>
<proteinExistence type="predicted"/>
<dbReference type="PROSITE" id="PS00893">
    <property type="entry name" value="NUDIX_BOX"/>
    <property type="match status" value="1"/>
</dbReference>
<dbReference type="InterPro" id="IPR051325">
    <property type="entry name" value="Nudix_hydrolase_domain"/>
</dbReference>
<dbReference type="Proteomes" id="UP000054498">
    <property type="component" value="Unassembled WGS sequence"/>
</dbReference>
<sequence length="460" mass="46892">MQGDDDDTGAHALLGQARVDVFAVELCDAPEALPIRHGELSGFHLIPLPLTSAALSPGGSRATPPAGGAPPPSAAEALAAARGTARQRASGSGSSGCCGPLEAALVPAAGGGTQLAAIRVLRAAAPTMFIVCCHPDATEDPALRVSAFAAGANMATASAAAAARALARVARTQLGGALACAWCGLAGLTLRGYWEHQPLYHIYAENLEGSCPVCGRVTSNLARHLHEVHPPAGCEAEERTGVFALAVVRRPRDGKFLVTQEFAGQGFWLPGGGVDPGESLTAAALRETAEEAGVAIELKGVLCCESHVRGQWRRVIFYGEPLEDDAGGLGAAETSAAAAAVGGGGGYAGGSVLAADASGWDGARAAAADALKRVAAAERPSSSSRVLSSSLPAPRDSPKSVPDFESAGACWACLEQLEGGRVPLRSVSELAWFWEVAWGRAVAPLAMPTEWAEAFQDVPF</sequence>
<dbReference type="AlphaFoldDB" id="A0A0D2LGS7"/>
<accession>A0A0D2LGS7</accession>
<name>A0A0D2LGS7_9CHLO</name>
<dbReference type="CDD" id="cd02883">
    <property type="entry name" value="NUDIX_Hydrolase"/>
    <property type="match status" value="1"/>
</dbReference>
<organism evidence="3 4">
    <name type="scientific">Monoraphidium neglectum</name>
    <dbReference type="NCBI Taxonomy" id="145388"/>
    <lineage>
        <taxon>Eukaryota</taxon>
        <taxon>Viridiplantae</taxon>
        <taxon>Chlorophyta</taxon>
        <taxon>core chlorophytes</taxon>
        <taxon>Chlorophyceae</taxon>
        <taxon>CS clade</taxon>
        <taxon>Sphaeropleales</taxon>
        <taxon>Selenastraceae</taxon>
        <taxon>Monoraphidium</taxon>
    </lineage>
</organism>
<keyword evidence="4" id="KW-1185">Reference proteome</keyword>
<dbReference type="KEGG" id="mng:MNEG_2277"/>
<feature type="domain" description="Nudix hydrolase" evidence="2">
    <location>
        <begin position="238"/>
        <end position="435"/>
    </location>
</feature>
<keyword evidence="1" id="KW-0378">Hydrolase</keyword>
<dbReference type="GeneID" id="25735155"/>
<dbReference type="PANTHER" id="PTHR21340:SF0">
    <property type="entry name" value="BIS(5'-NUCLEOSYL)-TETRAPHOSPHATASE [ASYMMETRICAL]"/>
    <property type="match status" value="1"/>
</dbReference>